<dbReference type="EMBL" id="MTZV01000006">
    <property type="protein sequence ID" value="PCE22415.1"/>
    <property type="molecule type" value="Genomic_DNA"/>
</dbReference>
<gene>
    <name evidence="2" type="ORF">BWP39_22315</name>
</gene>
<protein>
    <recommendedName>
        <fullName evidence="1">Insertion element IS402-like domain-containing protein</fullName>
    </recommendedName>
</protein>
<dbReference type="InterPro" id="IPR025161">
    <property type="entry name" value="IS402-like_dom"/>
</dbReference>
<dbReference type="Pfam" id="PF13340">
    <property type="entry name" value="DUF4096"/>
    <property type="match status" value="1"/>
</dbReference>
<organism evidence="2 3">
    <name type="scientific">Paraburkholderia acidicola</name>
    <dbReference type="NCBI Taxonomy" id="1912599"/>
    <lineage>
        <taxon>Bacteria</taxon>
        <taxon>Pseudomonadati</taxon>
        <taxon>Pseudomonadota</taxon>
        <taxon>Betaproteobacteria</taxon>
        <taxon>Burkholderiales</taxon>
        <taxon>Burkholderiaceae</taxon>
        <taxon>Paraburkholderia</taxon>
    </lineage>
</organism>
<evidence type="ECO:0000313" key="2">
    <source>
        <dbReference type="EMBL" id="PCE22415.1"/>
    </source>
</evidence>
<dbReference type="InterPro" id="IPR052909">
    <property type="entry name" value="Transposase_6_like"/>
</dbReference>
<name>A0A2A4ENM6_9BURK</name>
<dbReference type="AlphaFoldDB" id="A0A2A4ENM6"/>
<evidence type="ECO:0000313" key="3">
    <source>
        <dbReference type="Proteomes" id="UP000218022"/>
    </source>
</evidence>
<reference evidence="2 3" key="1">
    <citation type="submission" date="2017-01" db="EMBL/GenBank/DDBJ databases">
        <title>Whole-Genome Shotgun Sequencing of Two beta-Proteobacterial Species in Search of the Bulgecin Biosynthetic Cluster.</title>
        <authorList>
            <person name="Horsman M.E."/>
            <person name="Marous D.R."/>
            <person name="Li R."/>
            <person name="Oliver R.A."/>
            <person name="Byun B."/>
            <person name="Emrich S.J."/>
            <person name="Boggess B."/>
            <person name="Townsend C.A."/>
            <person name="Mobashery S."/>
        </authorList>
    </citation>
    <scope>NUCLEOTIDE SEQUENCE [LARGE SCALE GENOMIC DNA]</scope>
    <source>
        <strain evidence="2 3">ATCC 31363</strain>
    </source>
</reference>
<dbReference type="PANTHER" id="PTHR46637">
    <property type="entry name" value="TIS1421-TRANSPOSASE PROTEIN A"/>
    <property type="match status" value="1"/>
</dbReference>
<dbReference type="PANTHER" id="PTHR46637:SF1">
    <property type="entry name" value="BLL5188 PROTEIN"/>
    <property type="match status" value="1"/>
</dbReference>
<proteinExistence type="predicted"/>
<dbReference type="Proteomes" id="UP000218022">
    <property type="component" value="Unassembled WGS sequence"/>
</dbReference>
<evidence type="ECO:0000259" key="1">
    <source>
        <dbReference type="Pfam" id="PF13340"/>
    </source>
</evidence>
<sequence length="91" mass="10654">MIEIPMSDANWIRVKPLFDTPEPASARGRPRRDARQILDAILWVHQSGEKWHRLPAHFPPQQTCYAKYIVWRRAGILHRVASILEIKPFDS</sequence>
<dbReference type="OrthoDB" id="1551210at2"/>
<accession>A0A2A4ENM6</accession>
<comment type="caution">
    <text evidence="2">The sequence shown here is derived from an EMBL/GenBank/DDBJ whole genome shotgun (WGS) entry which is preliminary data.</text>
</comment>
<feature type="domain" description="Insertion element IS402-like" evidence="1">
    <location>
        <begin position="6"/>
        <end position="80"/>
    </location>
</feature>